<sequence length="593" mass="66123">MERETRASSEGVCGAPPTISSIHRGLAFTHEGHASGSPQMNPQLQLRQRMLKRAATCADGAGTSSPPRLARRRSSLLSNYSDTRFSHQSSMDDLPRTSGKYEMPKSKATDEPADWISIPVVAAIVPALVGLTYDNGAAIASDLLILAMAAWFLHWCVSVPWHWYHAAQERHYDYDDMSSTRLDDSIIEEDEAANESGEERPQASEDGKNKGSRPEDLDDGSTTALAWNAKENARKALRREELKALFACFLGPLLGATLLHTLRGYLTRTEGIVSDFNLVIFILFSEYRPFKQLIKLRDEKIWHLQRIVKTDPQDQLTVEYLAHRVAELESRLDGPLATNIDITEISAKVTQSTQLQLDGLTRAVRRYEKRQMAEAIQTEARFRELDVRLRDALSLAAAAARTGQQPGLIVMTIRWVMGTIKDAMGTMCSIALYPFTALASSVAYIESIFLEDKPQSRKRTSVNGKAYSPMSSSRIRSRMLSPFVSFHCVDKSMFCVAYRNPIYNLHCGDDSFKIPTLMYSMAITHQHGPWIQRPPNSTENGIPLPLCIANTHAILPGDNTTSPPTSPRNYPASPPLRTAQKTNIVQTLDIDYP</sequence>
<keyword evidence="2" id="KW-0472">Membrane</keyword>
<dbReference type="PANTHER" id="PTHR42032:SF1">
    <property type="entry name" value="YALI0E30679P"/>
    <property type="match status" value="1"/>
</dbReference>
<keyword evidence="4" id="KW-1185">Reference proteome</keyword>
<dbReference type="HOGENOM" id="CLU_025640_2_1_1"/>
<reference evidence="4" key="1">
    <citation type="journal article" date="2011" name="Nat. Commun.">
        <title>Effector diversification within compartments of the Leptosphaeria maculans genome affected by Repeat-Induced Point mutations.</title>
        <authorList>
            <person name="Rouxel T."/>
            <person name="Grandaubert J."/>
            <person name="Hane J.K."/>
            <person name="Hoede C."/>
            <person name="van de Wouw A.P."/>
            <person name="Couloux A."/>
            <person name="Dominguez V."/>
            <person name="Anthouard V."/>
            <person name="Bally P."/>
            <person name="Bourras S."/>
            <person name="Cozijnsen A.J."/>
            <person name="Ciuffetti L.M."/>
            <person name="Degrave A."/>
            <person name="Dilmaghani A."/>
            <person name="Duret L."/>
            <person name="Fudal I."/>
            <person name="Goodwin S.B."/>
            <person name="Gout L."/>
            <person name="Glaser N."/>
            <person name="Linglin J."/>
            <person name="Kema G.H.J."/>
            <person name="Lapalu N."/>
            <person name="Lawrence C.B."/>
            <person name="May K."/>
            <person name="Meyer M."/>
            <person name="Ollivier B."/>
            <person name="Poulain J."/>
            <person name="Schoch C.L."/>
            <person name="Simon A."/>
            <person name="Spatafora J.W."/>
            <person name="Stachowiak A."/>
            <person name="Turgeon B.G."/>
            <person name="Tyler B.M."/>
            <person name="Vincent D."/>
            <person name="Weissenbach J."/>
            <person name="Amselem J."/>
            <person name="Quesneville H."/>
            <person name="Oliver R.P."/>
            <person name="Wincker P."/>
            <person name="Balesdent M.-H."/>
            <person name="Howlett B.J."/>
        </authorList>
    </citation>
    <scope>NUCLEOTIDE SEQUENCE [LARGE SCALE GENOMIC DNA]</scope>
    <source>
        <strain evidence="4">JN3 / isolate v23.1.3 / race Av1-4-5-6-7-8</strain>
    </source>
</reference>
<feature type="compositionally biased region" description="Basic and acidic residues" evidence="1">
    <location>
        <begin position="197"/>
        <end position="215"/>
    </location>
</feature>
<keyword evidence="2" id="KW-1133">Transmembrane helix</keyword>
<feature type="transmembrane region" description="Helical" evidence="2">
    <location>
        <begin position="143"/>
        <end position="164"/>
    </location>
</feature>
<dbReference type="OrthoDB" id="5422510at2759"/>
<feature type="region of interest" description="Disordered" evidence="1">
    <location>
        <begin position="557"/>
        <end position="576"/>
    </location>
</feature>
<evidence type="ECO:0000256" key="2">
    <source>
        <dbReference type="SAM" id="Phobius"/>
    </source>
</evidence>
<feature type="region of interest" description="Disordered" evidence="1">
    <location>
        <begin position="84"/>
        <end position="108"/>
    </location>
</feature>
<feature type="region of interest" description="Disordered" evidence="1">
    <location>
        <begin position="190"/>
        <end position="221"/>
    </location>
</feature>
<evidence type="ECO:0000313" key="4">
    <source>
        <dbReference type="Proteomes" id="UP000002668"/>
    </source>
</evidence>
<accession>E5AC02</accession>
<feature type="transmembrane region" description="Helical" evidence="2">
    <location>
        <begin position="244"/>
        <end position="266"/>
    </location>
</feature>
<keyword evidence="2" id="KW-0812">Transmembrane</keyword>
<dbReference type="STRING" id="985895.E5AC02"/>
<proteinExistence type="predicted"/>
<organism evidence="4">
    <name type="scientific">Leptosphaeria maculans (strain JN3 / isolate v23.1.3 / race Av1-4-5-6-7-8)</name>
    <name type="common">Blackleg fungus</name>
    <name type="synonym">Phoma lingam</name>
    <dbReference type="NCBI Taxonomy" id="985895"/>
    <lineage>
        <taxon>Eukaryota</taxon>
        <taxon>Fungi</taxon>
        <taxon>Dikarya</taxon>
        <taxon>Ascomycota</taxon>
        <taxon>Pezizomycotina</taxon>
        <taxon>Dothideomycetes</taxon>
        <taxon>Pleosporomycetidae</taxon>
        <taxon>Pleosporales</taxon>
        <taxon>Pleosporineae</taxon>
        <taxon>Leptosphaeriaceae</taxon>
        <taxon>Plenodomus</taxon>
        <taxon>Plenodomus lingam/Leptosphaeria maculans species complex</taxon>
    </lineage>
</organism>
<evidence type="ECO:0000256" key="1">
    <source>
        <dbReference type="SAM" id="MobiDB-lite"/>
    </source>
</evidence>
<gene>
    <name evidence="3" type="ORF">LEMA_P023230.1</name>
</gene>
<dbReference type="EMBL" id="FP929138">
    <property type="protein sequence ID" value="CBY01193.1"/>
    <property type="molecule type" value="Genomic_DNA"/>
</dbReference>
<evidence type="ECO:0000313" key="3">
    <source>
        <dbReference type="EMBL" id="CBY01193.1"/>
    </source>
</evidence>
<dbReference type="Proteomes" id="UP000002668">
    <property type="component" value="Genome"/>
</dbReference>
<dbReference type="eggNOG" id="ENOG502RXR7">
    <property type="taxonomic scope" value="Eukaryota"/>
</dbReference>
<feature type="transmembrane region" description="Helical" evidence="2">
    <location>
        <begin position="113"/>
        <end position="131"/>
    </location>
</feature>
<dbReference type="PANTHER" id="PTHR42032">
    <property type="entry name" value="YALI0E30679P"/>
    <property type="match status" value="1"/>
</dbReference>
<protein>
    <submittedName>
        <fullName evidence="3">Predicted protein</fullName>
    </submittedName>
</protein>
<dbReference type="AlphaFoldDB" id="E5AC02"/>
<dbReference type="VEuPathDB" id="FungiDB:LEMA_P023230.1"/>
<dbReference type="InParanoid" id="E5AC02"/>
<name>E5AC02_LEPMJ</name>